<keyword evidence="1" id="KW-1133">Transmembrane helix</keyword>
<keyword evidence="3" id="KW-1185">Reference proteome</keyword>
<proteinExistence type="predicted"/>
<accession>A0A8H2LIE5</accession>
<organism evidence="2 3">
    <name type="scientific">Bizionia saleffrena</name>
    <dbReference type="NCBI Taxonomy" id="291189"/>
    <lineage>
        <taxon>Bacteria</taxon>
        <taxon>Pseudomonadati</taxon>
        <taxon>Bacteroidota</taxon>
        <taxon>Flavobacteriia</taxon>
        <taxon>Flavobacteriales</taxon>
        <taxon>Flavobacteriaceae</taxon>
        <taxon>Bizionia</taxon>
    </lineage>
</organism>
<sequence length="145" mass="17050">MSNLYRVNAIFMITVKTVEHIVIGIIGCLIVLNIVLNFNRTKNDTVNVILKNWAYNKYFFTTFFWGVLGGHFFLGSRLPLFGDNWWLPVVLLVVIVIIMIIIGKRLNPKYILKRRYQLILLLTGILYGHFIWSQRHLPNVDLPWF</sequence>
<gene>
    <name evidence="2" type="ORF">ES676_04010</name>
</gene>
<keyword evidence="1" id="KW-0812">Transmembrane</keyword>
<name>A0A8H2LIE5_9FLAO</name>
<dbReference type="RefSeq" id="WP_148368756.1">
    <property type="nucleotide sequence ID" value="NZ_VSKM01000003.1"/>
</dbReference>
<reference evidence="2 3" key="1">
    <citation type="submission" date="2019-08" db="EMBL/GenBank/DDBJ databases">
        <title>Genomes of Antarctic Bizionia species.</title>
        <authorList>
            <person name="Bowman J.P."/>
        </authorList>
    </citation>
    <scope>NUCLEOTIDE SEQUENCE [LARGE SCALE GENOMIC DNA]</scope>
    <source>
        <strain evidence="2 3">HFD</strain>
    </source>
</reference>
<protein>
    <submittedName>
        <fullName evidence="2">Uncharacterized protein</fullName>
    </submittedName>
</protein>
<dbReference type="Proteomes" id="UP000323324">
    <property type="component" value="Unassembled WGS sequence"/>
</dbReference>
<keyword evidence="1" id="KW-0472">Membrane</keyword>
<feature type="transmembrane region" description="Helical" evidence="1">
    <location>
        <begin position="20"/>
        <end position="38"/>
    </location>
</feature>
<evidence type="ECO:0000313" key="3">
    <source>
        <dbReference type="Proteomes" id="UP000323324"/>
    </source>
</evidence>
<feature type="transmembrane region" description="Helical" evidence="1">
    <location>
        <begin position="115"/>
        <end position="132"/>
    </location>
</feature>
<comment type="caution">
    <text evidence="2">The sequence shown here is derived from an EMBL/GenBank/DDBJ whole genome shotgun (WGS) entry which is preliminary data.</text>
</comment>
<evidence type="ECO:0000313" key="2">
    <source>
        <dbReference type="EMBL" id="TYB77468.1"/>
    </source>
</evidence>
<dbReference type="AlphaFoldDB" id="A0A8H2LIE5"/>
<dbReference type="EMBL" id="VSKM01000003">
    <property type="protein sequence ID" value="TYB77468.1"/>
    <property type="molecule type" value="Genomic_DNA"/>
</dbReference>
<feature type="transmembrane region" description="Helical" evidence="1">
    <location>
        <begin position="58"/>
        <end position="79"/>
    </location>
</feature>
<evidence type="ECO:0000256" key="1">
    <source>
        <dbReference type="SAM" id="Phobius"/>
    </source>
</evidence>
<feature type="transmembrane region" description="Helical" evidence="1">
    <location>
        <begin position="85"/>
        <end position="103"/>
    </location>
</feature>